<feature type="signal peptide" evidence="6">
    <location>
        <begin position="1"/>
        <end position="29"/>
    </location>
</feature>
<feature type="chain" id="PRO_5022896172" evidence="6">
    <location>
        <begin position="30"/>
        <end position="451"/>
    </location>
</feature>
<dbReference type="PANTHER" id="PTHR43649">
    <property type="entry name" value="ARABINOSE-BINDING PROTEIN-RELATED"/>
    <property type="match status" value="1"/>
</dbReference>
<keyword evidence="5" id="KW-0574">Periplasm</keyword>
<comment type="similarity">
    <text evidence="2">Belongs to the bacterial solute-binding protein 1 family.</text>
</comment>
<name>A0A5B8LUZ4_9HYPH</name>
<evidence type="ECO:0000256" key="1">
    <source>
        <dbReference type="ARBA" id="ARBA00004418"/>
    </source>
</evidence>
<protein>
    <submittedName>
        <fullName evidence="7">Extracellular solute-binding protein</fullName>
    </submittedName>
</protein>
<organism evidence="7 8">
    <name type="scientific">Devosia ginsengisoli</name>
    <dbReference type="NCBI Taxonomy" id="400770"/>
    <lineage>
        <taxon>Bacteria</taxon>
        <taxon>Pseudomonadati</taxon>
        <taxon>Pseudomonadota</taxon>
        <taxon>Alphaproteobacteria</taxon>
        <taxon>Hyphomicrobiales</taxon>
        <taxon>Devosiaceae</taxon>
        <taxon>Devosia</taxon>
    </lineage>
</organism>
<dbReference type="AlphaFoldDB" id="A0A5B8LUZ4"/>
<keyword evidence="4 6" id="KW-0732">Signal</keyword>
<dbReference type="SUPFAM" id="SSF53850">
    <property type="entry name" value="Periplasmic binding protein-like II"/>
    <property type="match status" value="1"/>
</dbReference>
<dbReference type="Proteomes" id="UP000315364">
    <property type="component" value="Chromosome"/>
</dbReference>
<gene>
    <name evidence="7" type="ORF">FPZ08_13380</name>
</gene>
<keyword evidence="3" id="KW-0813">Transport</keyword>
<reference evidence="7 8" key="1">
    <citation type="submission" date="2019-07" db="EMBL/GenBank/DDBJ databases">
        <title>Full genome sequence of Devosia sp. Gsoil 520.</title>
        <authorList>
            <person name="Im W.-T."/>
        </authorList>
    </citation>
    <scope>NUCLEOTIDE SEQUENCE [LARGE SCALE GENOMIC DNA]</scope>
    <source>
        <strain evidence="7 8">Gsoil 520</strain>
    </source>
</reference>
<dbReference type="GO" id="GO:0042597">
    <property type="term" value="C:periplasmic space"/>
    <property type="evidence" value="ECO:0007669"/>
    <property type="project" value="UniProtKB-SubCell"/>
</dbReference>
<evidence type="ECO:0000256" key="5">
    <source>
        <dbReference type="ARBA" id="ARBA00022764"/>
    </source>
</evidence>
<dbReference type="Pfam" id="PF01547">
    <property type="entry name" value="SBP_bac_1"/>
    <property type="match status" value="1"/>
</dbReference>
<dbReference type="EMBL" id="CP042304">
    <property type="protein sequence ID" value="QDZ11659.1"/>
    <property type="molecule type" value="Genomic_DNA"/>
</dbReference>
<comment type="subcellular location">
    <subcellularLocation>
        <location evidence="1">Periplasm</location>
    </subcellularLocation>
</comment>
<proteinExistence type="inferred from homology"/>
<dbReference type="PANTHER" id="PTHR43649:SF34">
    <property type="entry name" value="ABC TRANSPORTER PERIPLASMIC-BINDING PROTEIN YCJN-RELATED"/>
    <property type="match status" value="1"/>
</dbReference>
<evidence type="ECO:0000256" key="2">
    <source>
        <dbReference type="ARBA" id="ARBA00008520"/>
    </source>
</evidence>
<keyword evidence="8" id="KW-1185">Reference proteome</keyword>
<evidence type="ECO:0000256" key="3">
    <source>
        <dbReference type="ARBA" id="ARBA00022448"/>
    </source>
</evidence>
<accession>A0A5B8LUZ4</accession>
<dbReference type="InterPro" id="IPR006059">
    <property type="entry name" value="SBP"/>
</dbReference>
<dbReference type="KEGG" id="dea:FPZ08_13380"/>
<evidence type="ECO:0000256" key="6">
    <source>
        <dbReference type="SAM" id="SignalP"/>
    </source>
</evidence>
<evidence type="ECO:0000313" key="7">
    <source>
        <dbReference type="EMBL" id="QDZ11659.1"/>
    </source>
</evidence>
<dbReference type="InterPro" id="IPR050490">
    <property type="entry name" value="Bact_solute-bd_prot1"/>
</dbReference>
<evidence type="ECO:0000256" key="4">
    <source>
        <dbReference type="ARBA" id="ARBA00022729"/>
    </source>
</evidence>
<evidence type="ECO:0000313" key="8">
    <source>
        <dbReference type="Proteomes" id="UP000315364"/>
    </source>
</evidence>
<dbReference type="OrthoDB" id="9812682at2"/>
<sequence length="451" mass="48802">MGGRHLNKFAGTCVTAALAVALSMGTALASPYERFAGTTIVVSWPAMTHFAAAEKLVDEFTEETGIEVEFDTLQYLALRDRQLLEMSKPRGDYDVVSWVVMWKGEYVTKGLLTPLSQFFADPTLVDPDYDIDDIADAYLQNGGVVGGEKGYLAGKSGALYGIPFGAETSFLAYREDIFAEQGLEPPRTYDELLVVLDRLKAAGIPAMTSRGATGHQVTAAWLMHLAPLGGRIFDEAWNPTFNDTAGVKAAEVLREVVRTGPVGIPAFGLGEASAAFLQGDAAMYLDTIKIAAQVRDPNLSRVDGLVGYALHPVGDRCGAETGGFALGIPANSQNQQAAFLFIQYMTSKLGDQRIVELGGDPIRMSTLEANVGNFAEYQTVLEQLPCADADWRPLIPEYNELNVDILGQALTEIITTDSPIQPIMDAAVEKARAMMERAGYYAWNDYRAAAN</sequence>
<dbReference type="Gene3D" id="3.40.190.10">
    <property type="entry name" value="Periplasmic binding protein-like II"/>
    <property type="match status" value="2"/>
</dbReference>